<keyword evidence="3" id="KW-1185">Reference proteome</keyword>
<dbReference type="Proteomes" id="UP000255467">
    <property type="component" value="Unassembled WGS sequence"/>
</dbReference>
<protein>
    <submittedName>
        <fullName evidence="2">Uncharacterized protein</fullName>
    </submittedName>
</protein>
<evidence type="ECO:0000313" key="2">
    <source>
        <dbReference type="EMBL" id="SUA77311.1"/>
    </source>
</evidence>
<keyword evidence="1" id="KW-1133">Transmembrane helix</keyword>
<proteinExistence type="predicted"/>
<accession>A0A378YLK0</accession>
<dbReference type="AlphaFoldDB" id="A0A378YLK0"/>
<feature type="transmembrane region" description="Helical" evidence="1">
    <location>
        <begin position="62"/>
        <end position="84"/>
    </location>
</feature>
<keyword evidence="1" id="KW-0812">Transmembrane</keyword>
<gene>
    <name evidence="2" type="ORF">NCTC1934_02963</name>
</gene>
<evidence type="ECO:0000313" key="3">
    <source>
        <dbReference type="Proteomes" id="UP000255467"/>
    </source>
</evidence>
<name>A0A378YLK0_9NOCA</name>
<organism evidence="2 3">
    <name type="scientific">Nocardia otitidiscaviarum</name>
    <dbReference type="NCBI Taxonomy" id="1823"/>
    <lineage>
        <taxon>Bacteria</taxon>
        <taxon>Bacillati</taxon>
        <taxon>Actinomycetota</taxon>
        <taxon>Actinomycetes</taxon>
        <taxon>Mycobacteriales</taxon>
        <taxon>Nocardiaceae</taxon>
        <taxon>Nocardia</taxon>
    </lineage>
</organism>
<keyword evidence="1" id="KW-0472">Membrane</keyword>
<evidence type="ECO:0000256" key="1">
    <source>
        <dbReference type="SAM" id="Phobius"/>
    </source>
</evidence>
<reference evidence="2 3" key="1">
    <citation type="submission" date="2018-06" db="EMBL/GenBank/DDBJ databases">
        <authorList>
            <consortium name="Pathogen Informatics"/>
            <person name="Doyle S."/>
        </authorList>
    </citation>
    <scope>NUCLEOTIDE SEQUENCE [LARGE SCALE GENOMIC DNA]</scope>
    <source>
        <strain evidence="2 3">NCTC1934</strain>
    </source>
</reference>
<dbReference type="EMBL" id="UGRY01000002">
    <property type="protein sequence ID" value="SUA77311.1"/>
    <property type="molecule type" value="Genomic_DNA"/>
</dbReference>
<sequence>MNRTHERRAEIVAGGVFAVLLLGAVVGWCARPEPNPTVHSRAPRPGTGDLTYTAVTASGAQVAVTATIIGFLIIGAALIGLFFFSPRPTPNTPRRPRRSGAAELVRTASERATGYFAPFRLMSYSSSAPGAVFETCMRNSILLLDFFNRSISRSIA</sequence>